<dbReference type="AlphaFoldDB" id="A0A0B8MYI8"/>
<dbReference type="Pfam" id="PF01095">
    <property type="entry name" value="Pectinesterase"/>
    <property type="match status" value="1"/>
</dbReference>
<comment type="similarity">
    <text evidence="2">Belongs to the pectinesterase family.</text>
</comment>
<evidence type="ECO:0000256" key="5">
    <source>
        <dbReference type="ARBA" id="ARBA00023085"/>
    </source>
</evidence>
<dbReference type="GO" id="GO:0030599">
    <property type="term" value="F:pectinesterase activity"/>
    <property type="evidence" value="ECO:0007669"/>
    <property type="project" value="UniProtKB-EC"/>
</dbReference>
<evidence type="ECO:0000256" key="2">
    <source>
        <dbReference type="ARBA" id="ARBA00008891"/>
    </source>
</evidence>
<keyword evidence="9" id="KW-1185">Reference proteome</keyword>
<evidence type="ECO:0000256" key="3">
    <source>
        <dbReference type="ARBA" id="ARBA00013229"/>
    </source>
</evidence>
<dbReference type="SUPFAM" id="SSF51126">
    <property type="entry name" value="Pectin lyase-like"/>
    <property type="match status" value="1"/>
</dbReference>
<dbReference type="FunFam" id="2.160.20.10:FF:000045">
    <property type="entry name" value="Pectin methylesterase family protein"/>
    <property type="match status" value="1"/>
</dbReference>
<dbReference type="Gene3D" id="2.160.20.10">
    <property type="entry name" value="Single-stranded right-handed beta-helix, Pectin lyase-like"/>
    <property type="match status" value="1"/>
</dbReference>
<evidence type="ECO:0000256" key="1">
    <source>
        <dbReference type="ARBA" id="ARBA00005184"/>
    </source>
</evidence>
<name>A0A0B8MYI8_TALPI</name>
<dbReference type="InterPro" id="IPR012334">
    <property type="entry name" value="Pectin_lyas_fold"/>
</dbReference>
<protein>
    <recommendedName>
        <fullName evidence="3">pectinesterase</fullName>
        <ecNumber evidence="3">3.1.1.11</ecNumber>
    </recommendedName>
</protein>
<proteinExistence type="inferred from homology"/>
<keyword evidence="4" id="KW-0378">Hydrolase</keyword>
<dbReference type="InterPro" id="IPR000070">
    <property type="entry name" value="Pectinesterase_cat"/>
</dbReference>
<evidence type="ECO:0000256" key="6">
    <source>
        <dbReference type="SAM" id="SignalP"/>
    </source>
</evidence>
<reference evidence="9" key="1">
    <citation type="journal article" date="2015" name="Genome Announc.">
        <title>Draft genome sequence of Talaromyces cellulolyticus strain Y-94, a source of lignocellulosic biomass-degrading enzymes.</title>
        <authorList>
            <person name="Fujii T."/>
            <person name="Koike H."/>
            <person name="Sawayama S."/>
            <person name="Yano S."/>
            <person name="Inoue H."/>
        </authorList>
    </citation>
    <scope>NUCLEOTIDE SEQUENCE [LARGE SCALE GENOMIC DNA]</scope>
    <source>
        <strain evidence="9">Y-94</strain>
    </source>
</reference>
<dbReference type="Proteomes" id="UP000053095">
    <property type="component" value="Unassembled WGS sequence"/>
</dbReference>
<dbReference type="GO" id="GO:0045490">
    <property type="term" value="P:pectin catabolic process"/>
    <property type="evidence" value="ECO:0007669"/>
    <property type="project" value="UniProtKB-UniPathway"/>
</dbReference>
<dbReference type="PANTHER" id="PTHR31321:SF137">
    <property type="entry name" value="PECTIN METHYL ESTERASE (EUROFUNG)"/>
    <property type="match status" value="1"/>
</dbReference>
<accession>A0A0B8MYI8</accession>
<organism evidence="8 9">
    <name type="scientific">Talaromyces pinophilus</name>
    <name type="common">Penicillium pinophilum</name>
    <dbReference type="NCBI Taxonomy" id="128442"/>
    <lineage>
        <taxon>Eukaryota</taxon>
        <taxon>Fungi</taxon>
        <taxon>Dikarya</taxon>
        <taxon>Ascomycota</taxon>
        <taxon>Pezizomycotina</taxon>
        <taxon>Eurotiomycetes</taxon>
        <taxon>Eurotiomycetidae</taxon>
        <taxon>Eurotiales</taxon>
        <taxon>Trichocomaceae</taxon>
        <taxon>Talaromyces</taxon>
        <taxon>Talaromyces sect. Talaromyces</taxon>
    </lineage>
</organism>
<feature type="domain" description="Pectinesterase catalytic" evidence="7">
    <location>
        <begin position="173"/>
        <end position="364"/>
    </location>
</feature>
<dbReference type="EMBL" id="DF933834">
    <property type="protein sequence ID" value="GAM40323.1"/>
    <property type="molecule type" value="Genomic_DNA"/>
</dbReference>
<evidence type="ECO:0000313" key="9">
    <source>
        <dbReference type="Proteomes" id="UP000053095"/>
    </source>
</evidence>
<dbReference type="EC" id="3.1.1.11" evidence="3"/>
<comment type="pathway">
    <text evidence="1">Glycan metabolism; pectin degradation; 2-dehydro-3-deoxy-D-gluconate from pectin: step 1/5.</text>
</comment>
<dbReference type="InterPro" id="IPR011050">
    <property type="entry name" value="Pectin_lyase_fold/virulence"/>
</dbReference>
<feature type="signal peptide" evidence="6">
    <location>
        <begin position="1"/>
        <end position="25"/>
    </location>
</feature>
<evidence type="ECO:0000259" key="7">
    <source>
        <dbReference type="Pfam" id="PF01095"/>
    </source>
</evidence>
<dbReference type="UniPathway" id="UPA00545">
    <property type="reaction ID" value="UER00823"/>
</dbReference>
<evidence type="ECO:0000256" key="4">
    <source>
        <dbReference type="ARBA" id="ARBA00022801"/>
    </source>
</evidence>
<dbReference type="PANTHER" id="PTHR31321">
    <property type="entry name" value="ACYL-COA THIOESTER HYDROLASE YBHC-RELATED"/>
    <property type="match status" value="1"/>
</dbReference>
<keyword evidence="6" id="KW-0732">Signal</keyword>
<keyword evidence="5" id="KW-0063">Aspartyl esterase</keyword>
<feature type="chain" id="PRO_5011113629" description="pectinesterase" evidence="6">
    <location>
        <begin position="26"/>
        <end position="404"/>
    </location>
</feature>
<evidence type="ECO:0000313" key="8">
    <source>
        <dbReference type="EMBL" id="GAM40323.1"/>
    </source>
</evidence>
<gene>
    <name evidence="8" type="ORF">TCE0_038r12590</name>
</gene>
<sequence length="404" mass="43642">MRFLNNNEVFQTLAALSALLPTALAAPATRINSRLPCQAGVLSACPDHTIIVSKDNSSSSSKHAHFTSIQSAILSLPHDNSSATILIRAGDYTEQLNITRPGPVTLLGETSHPLNASENQVTVYWSAANSATYLDNAFTSVLTVAPTQNASLTGAGPTGWPVPVDTPYGSTDFRVYNIDFRNVFSEYSAGPSLAVSVSYANAGFYYSGFYSYQDTVYIGKLGNAYFYDSIIAGQTDFLYGFGTAWFQSCALQLRSCGGGITAWKGTNTTYANKFGVYIVDSTVKAANASIAATIQGKCALGRPWNALHRSIFAHTYEDGSIKSSGYTDWVNKGVENYTPGVTLQAEFETYGPGWNETGRVAGGWDTILNETVWKEYDEPAKVFQFGYVGGGFGYVDWIDCTPWA</sequence>
<dbReference type="GO" id="GO:0042545">
    <property type="term" value="P:cell wall modification"/>
    <property type="evidence" value="ECO:0007669"/>
    <property type="project" value="InterPro"/>
</dbReference>